<name>A0ABY8USF1_9BACI</name>
<feature type="compositionally biased region" description="Polar residues" evidence="1">
    <location>
        <begin position="83"/>
        <end position="102"/>
    </location>
</feature>
<evidence type="ECO:0000256" key="1">
    <source>
        <dbReference type="SAM" id="MobiDB-lite"/>
    </source>
</evidence>
<evidence type="ECO:0000313" key="3">
    <source>
        <dbReference type="EMBL" id="WIF96427.1"/>
    </source>
</evidence>
<feature type="compositionally biased region" description="Polar residues" evidence="1">
    <location>
        <begin position="121"/>
        <end position="134"/>
    </location>
</feature>
<gene>
    <name evidence="3" type="ORF">QNI29_11750</name>
</gene>
<keyword evidence="2" id="KW-1133">Transmembrane helix</keyword>
<accession>A0ABY8USF1</accession>
<feature type="transmembrane region" description="Helical" evidence="2">
    <location>
        <begin position="53"/>
        <end position="74"/>
    </location>
</feature>
<keyword evidence="2" id="KW-0472">Membrane</keyword>
<keyword evidence="2" id="KW-0812">Transmembrane</keyword>
<evidence type="ECO:0008006" key="5">
    <source>
        <dbReference type="Google" id="ProtNLM"/>
    </source>
</evidence>
<feature type="compositionally biased region" description="Basic and acidic residues" evidence="1">
    <location>
        <begin position="103"/>
        <end position="120"/>
    </location>
</feature>
<reference evidence="3 4" key="1">
    <citation type="submission" date="2023-05" db="EMBL/GenBank/DDBJ databases">
        <title>Comparative genomics reveals the evidence of polycyclic aromatic hydrocarbons degradation in moderately halophilic genus Pontibacillus.</title>
        <authorList>
            <person name="Yang H."/>
            <person name="Qian Z."/>
        </authorList>
    </citation>
    <scope>NUCLEOTIDE SEQUENCE [LARGE SCALE GENOMIC DNA]</scope>
    <source>
        <strain evidence="4">HN14</strain>
    </source>
</reference>
<evidence type="ECO:0000313" key="4">
    <source>
        <dbReference type="Proteomes" id="UP001236652"/>
    </source>
</evidence>
<sequence>MKRNNHHNDDSIQDLLNRMPSVEDRQSSEELYRKISTKRFQHVQKRSKRKKALTAWGAGIASLAAIILFFVVAFPSMQMDNAQHDTASSNESMDASADQSTSEAHEYKEAKLQETEESHQSSDQSKSDMGNDSEQGFVATDSALSSQVVYREDNKKYATLPFADVQGQYIIPFTFQSVNDTQTVEQLYNSLSPSIQEDWGVMEYQFSSVSFNINQKERIVVAGFPEDYEFPGSSAQENIFLKSLKAMFRPLNIQTIDLQTNGEPGVDLGNNSGLKQIKLDGISVYKRFNSPNGLQLFVQVPINQSATVEEALNKLKVDEPNFNVEGTIPKEVEVMAVETTGDTLEVNVNGVEGLEQARYTLWMIESILMTAKEFGYQEVKFNGFPFERLGTYNFTKSLQVPFSVNPMPANQSYSK</sequence>
<proteinExistence type="predicted"/>
<dbReference type="RefSeq" id="WP_231416704.1">
    <property type="nucleotide sequence ID" value="NZ_CP126446.1"/>
</dbReference>
<feature type="region of interest" description="Disordered" evidence="1">
    <location>
        <begin position="1"/>
        <end position="28"/>
    </location>
</feature>
<dbReference type="EMBL" id="CP126446">
    <property type="protein sequence ID" value="WIF96427.1"/>
    <property type="molecule type" value="Genomic_DNA"/>
</dbReference>
<keyword evidence="4" id="KW-1185">Reference proteome</keyword>
<feature type="region of interest" description="Disordered" evidence="1">
    <location>
        <begin position="83"/>
        <end position="135"/>
    </location>
</feature>
<dbReference type="Proteomes" id="UP001236652">
    <property type="component" value="Chromosome"/>
</dbReference>
<protein>
    <recommendedName>
        <fullName evidence="5">GerMN domain-containing protein</fullName>
    </recommendedName>
</protein>
<organism evidence="3 4">
    <name type="scientific">Pontibacillus chungwhensis</name>
    <dbReference type="NCBI Taxonomy" id="265426"/>
    <lineage>
        <taxon>Bacteria</taxon>
        <taxon>Bacillati</taxon>
        <taxon>Bacillota</taxon>
        <taxon>Bacilli</taxon>
        <taxon>Bacillales</taxon>
        <taxon>Bacillaceae</taxon>
        <taxon>Pontibacillus</taxon>
    </lineage>
</organism>
<evidence type="ECO:0000256" key="2">
    <source>
        <dbReference type="SAM" id="Phobius"/>
    </source>
</evidence>
<feature type="compositionally biased region" description="Basic and acidic residues" evidence="1">
    <location>
        <begin position="1"/>
        <end position="10"/>
    </location>
</feature>